<reference evidence="2" key="2">
    <citation type="submission" date="2021-04" db="EMBL/GenBank/DDBJ databases">
        <authorList>
            <person name="Gilroy R."/>
        </authorList>
    </citation>
    <scope>NUCLEOTIDE SEQUENCE</scope>
    <source>
        <strain evidence="2">MalCec1-1739</strain>
    </source>
</reference>
<dbReference type="Proteomes" id="UP000787625">
    <property type="component" value="Unassembled WGS sequence"/>
</dbReference>
<keyword evidence="1" id="KW-1133">Transmembrane helix</keyword>
<evidence type="ECO:0000313" key="3">
    <source>
        <dbReference type="Proteomes" id="UP000787625"/>
    </source>
</evidence>
<dbReference type="Pfam" id="PF20558">
    <property type="entry name" value="DUF6769"/>
    <property type="match status" value="1"/>
</dbReference>
<dbReference type="AlphaFoldDB" id="A0A9D2UJK8"/>
<dbReference type="InterPro" id="IPR046660">
    <property type="entry name" value="DUF6769"/>
</dbReference>
<proteinExistence type="predicted"/>
<comment type="caution">
    <text evidence="2">The sequence shown here is derived from an EMBL/GenBank/DDBJ whole genome shotgun (WGS) entry which is preliminary data.</text>
</comment>
<gene>
    <name evidence="2" type="ORF">IAA93_08165</name>
</gene>
<name>A0A9D2UJK8_9BACT</name>
<feature type="transmembrane region" description="Helical" evidence="1">
    <location>
        <begin position="12"/>
        <end position="30"/>
    </location>
</feature>
<evidence type="ECO:0000313" key="2">
    <source>
        <dbReference type="EMBL" id="HJD53680.1"/>
    </source>
</evidence>
<protein>
    <submittedName>
        <fullName evidence="2">Uncharacterized protein</fullName>
    </submittedName>
</protein>
<sequence length="126" mass="13539">MDLLTKTLKTYLLLAISIIAAAITCIPHHHHGNAICMSPDIATESSHAREHCTQLCPSSLTLYRKDKAATTHHITAPAIRMTDATTQAPTPAAMTLRLDTRDDAAEPLHSSTLHDTAGLRSPPVLA</sequence>
<accession>A0A9D2UJK8</accession>
<reference evidence="2" key="1">
    <citation type="journal article" date="2021" name="PeerJ">
        <title>Extensive microbial diversity within the chicken gut microbiome revealed by metagenomics and culture.</title>
        <authorList>
            <person name="Gilroy R."/>
            <person name="Ravi A."/>
            <person name="Getino M."/>
            <person name="Pursley I."/>
            <person name="Horton D.L."/>
            <person name="Alikhan N.F."/>
            <person name="Baker D."/>
            <person name="Gharbi K."/>
            <person name="Hall N."/>
            <person name="Watson M."/>
            <person name="Adriaenssens E.M."/>
            <person name="Foster-Nyarko E."/>
            <person name="Jarju S."/>
            <person name="Secka A."/>
            <person name="Antonio M."/>
            <person name="Oren A."/>
            <person name="Chaudhuri R.R."/>
            <person name="La Ragione R."/>
            <person name="Hildebrand F."/>
            <person name="Pallen M.J."/>
        </authorList>
    </citation>
    <scope>NUCLEOTIDE SEQUENCE</scope>
    <source>
        <strain evidence="2">MalCec1-1739</strain>
    </source>
</reference>
<organism evidence="2 3">
    <name type="scientific">Candidatus Avibacteroides avistercoris</name>
    <dbReference type="NCBI Taxonomy" id="2840690"/>
    <lineage>
        <taxon>Bacteria</taxon>
        <taxon>Pseudomonadati</taxon>
        <taxon>Bacteroidota</taxon>
        <taxon>Bacteroidia</taxon>
        <taxon>Bacteroidales</taxon>
        <taxon>Bacteroidaceae</taxon>
        <taxon>Bacteroidaceae incertae sedis</taxon>
        <taxon>Candidatus Avibacteroides</taxon>
    </lineage>
</organism>
<keyword evidence="1" id="KW-0472">Membrane</keyword>
<evidence type="ECO:0000256" key="1">
    <source>
        <dbReference type="SAM" id="Phobius"/>
    </source>
</evidence>
<dbReference type="EMBL" id="DWUP01000193">
    <property type="protein sequence ID" value="HJD53680.1"/>
    <property type="molecule type" value="Genomic_DNA"/>
</dbReference>
<keyword evidence="1" id="KW-0812">Transmembrane</keyword>